<evidence type="ECO:0000256" key="5">
    <source>
        <dbReference type="ARBA" id="ARBA00023284"/>
    </source>
</evidence>
<evidence type="ECO:0000256" key="1">
    <source>
        <dbReference type="ARBA" id="ARBA00008987"/>
    </source>
</evidence>
<dbReference type="CDD" id="cd02947">
    <property type="entry name" value="TRX_family"/>
    <property type="match status" value="1"/>
</dbReference>
<dbReference type="GO" id="GO:0015035">
    <property type="term" value="F:protein-disulfide reductase activity"/>
    <property type="evidence" value="ECO:0007669"/>
    <property type="project" value="UniProtKB-UniRule"/>
</dbReference>
<comment type="similarity">
    <text evidence="1 7">Belongs to the thioredoxin family.</text>
</comment>
<dbReference type="SUPFAM" id="SSF52833">
    <property type="entry name" value="Thioredoxin-like"/>
    <property type="match status" value="1"/>
</dbReference>
<evidence type="ECO:0000256" key="6">
    <source>
        <dbReference type="NCBIfam" id="TIGR01068"/>
    </source>
</evidence>
<dbReference type="InterPro" id="IPR017937">
    <property type="entry name" value="Thioredoxin_CS"/>
</dbReference>
<name>A0A6G7Y6K7_9ACTN</name>
<dbReference type="PIRSF" id="PIRSF000077">
    <property type="entry name" value="Thioredoxin"/>
    <property type="match status" value="1"/>
</dbReference>
<feature type="site" description="Contributes to redox potential value" evidence="8">
    <location>
        <position position="34"/>
    </location>
</feature>
<reference evidence="11 12" key="1">
    <citation type="submission" date="2020-03" db="EMBL/GenBank/DDBJ databases">
        <title>Propioniciclava sp. nov., isolated from Hydrophilus acuminatus.</title>
        <authorList>
            <person name="Hyun D.-W."/>
            <person name="Bae J.-W."/>
        </authorList>
    </citation>
    <scope>NUCLEOTIDE SEQUENCE [LARGE SCALE GENOMIC DNA]</scope>
    <source>
        <strain evidence="11 12">HDW11</strain>
    </source>
</reference>
<evidence type="ECO:0000256" key="7">
    <source>
        <dbReference type="PIRNR" id="PIRNR000077"/>
    </source>
</evidence>
<evidence type="ECO:0000256" key="3">
    <source>
        <dbReference type="ARBA" id="ARBA00022982"/>
    </source>
</evidence>
<gene>
    <name evidence="11" type="primary">trxA</name>
    <name evidence="11" type="ORF">G7070_08600</name>
</gene>
<keyword evidence="12" id="KW-1185">Reference proteome</keyword>
<accession>A0A6G7Y6K7</accession>
<feature type="domain" description="Thioredoxin" evidence="10">
    <location>
        <begin position="1"/>
        <end position="107"/>
    </location>
</feature>
<dbReference type="PROSITE" id="PS51352">
    <property type="entry name" value="THIOREDOXIN_2"/>
    <property type="match status" value="1"/>
</dbReference>
<feature type="active site" description="Nucleophile" evidence="8">
    <location>
        <position position="32"/>
    </location>
</feature>
<proteinExistence type="inferred from homology"/>
<dbReference type="Gene3D" id="3.40.30.10">
    <property type="entry name" value="Glutaredoxin"/>
    <property type="match status" value="1"/>
</dbReference>
<keyword evidence="2" id="KW-0813">Transport</keyword>
<sequence length="107" mass="11724">MGNVPAVTDATFDQEVLKSSKPVLVDYWADWCTPCKQLSPIIEELAAEHGDKIDFVKLDTNDNPTTPARYGIMSIPVLQLFVDGELATEIKGARSKGAILKALDTYL</sequence>
<keyword evidence="3" id="KW-0249">Electron transport</keyword>
<feature type="site" description="Contributes to redox potential value" evidence="8">
    <location>
        <position position="33"/>
    </location>
</feature>
<evidence type="ECO:0000259" key="10">
    <source>
        <dbReference type="PROSITE" id="PS51352"/>
    </source>
</evidence>
<dbReference type="PANTHER" id="PTHR45663">
    <property type="entry name" value="GEO12009P1"/>
    <property type="match status" value="1"/>
</dbReference>
<feature type="active site" description="Nucleophile" evidence="8">
    <location>
        <position position="35"/>
    </location>
</feature>
<dbReference type="AlphaFoldDB" id="A0A6G7Y6K7"/>
<dbReference type="GO" id="GO:0005829">
    <property type="term" value="C:cytosol"/>
    <property type="evidence" value="ECO:0007669"/>
    <property type="project" value="TreeGrafter"/>
</dbReference>
<feature type="site" description="Deprotonates C-terminal active site Cys" evidence="8">
    <location>
        <position position="26"/>
    </location>
</feature>
<feature type="disulfide bond" description="Redox-active" evidence="9">
    <location>
        <begin position="32"/>
        <end position="35"/>
    </location>
</feature>
<protein>
    <recommendedName>
        <fullName evidence="6 7">Thioredoxin</fullName>
    </recommendedName>
</protein>
<dbReference type="PANTHER" id="PTHR45663:SF11">
    <property type="entry name" value="GEO12009P1"/>
    <property type="match status" value="1"/>
</dbReference>
<dbReference type="KEGG" id="prv:G7070_08600"/>
<dbReference type="NCBIfam" id="TIGR01068">
    <property type="entry name" value="thioredoxin"/>
    <property type="match status" value="1"/>
</dbReference>
<dbReference type="EMBL" id="CP049865">
    <property type="protein sequence ID" value="QIK72316.1"/>
    <property type="molecule type" value="Genomic_DNA"/>
</dbReference>
<evidence type="ECO:0000256" key="9">
    <source>
        <dbReference type="PIRSR" id="PIRSR000077-4"/>
    </source>
</evidence>
<dbReference type="RefSeq" id="WP_166233392.1">
    <property type="nucleotide sequence ID" value="NZ_CP049865.1"/>
</dbReference>
<evidence type="ECO:0000256" key="2">
    <source>
        <dbReference type="ARBA" id="ARBA00022448"/>
    </source>
</evidence>
<dbReference type="Proteomes" id="UP000501058">
    <property type="component" value="Chromosome"/>
</dbReference>
<dbReference type="GO" id="GO:0045454">
    <property type="term" value="P:cell redox homeostasis"/>
    <property type="evidence" value="ECO:0007669"/>
    <property type="project" value="TreeGrafter"/>
</dbReference>
<dbReference type="InterPro" id="IPR013766">
    <property type="entry name" value="Thioredoxin_domain"/>
</dbReference>
<dbReference type="InterPro" id="IPR005746">
    <property type="entry name" value="Thioredoxin"/>
</dbReference>
<dbReference type="FunFam" id="3.40.30.10:FF:000001">
    <property type="entry name" value="Thioredoxin"/>
    <property type="match status" value="1"/>
</dbReference>
<evidence type="ECO:0000313" key="11">
    <source>
        <dbReference type="EMBL" id="QIK72316.1"/>
    </source>
</evidence>
<organism evidence="11 12">
    <name type="scientific">Propioniciclava coleopterorum</name>
    <dbReference type="NCBI Taxonomy" id="2714937"/>
    <lineage>
        <taxon>Bacteria</taxon>
        <taxon>Bacillati</taxon>
        <taxon>Actinomycetota</taxon>
        <taxon>Actinomycetes</taxon>
        <taxon>Propionibacteriales</taxon>
        <taxon>Propionibacteriaceae</taxon>
        <taxon>Propioniciclava</taxon>
    </lineage>
</organism>
<dbReference type="InterPro" id="IPR036249">
    <property type="entry name" value="Thioredoxin-like_sf"/>
</dbReference>
<evidence type="ECO:0000313" key="12">
    <source>
        <dbReference type="Proteomes" id="UP000501058"/>
    </source>
</evidence>
<keyword evidence="5 9" id="KW-0676">Redox-active center</keyword>
<evidence type="ECO:0000256" key="8">
    <source>
        <dbReference type="PIRSR" id="PIRSR000077-1"/>
    </source>
</evidence>
<evidence type="ECO:0000256" key="4">
    <source>
        <dbReference type="ARBA" id="ARBA00023157"/>
    </source>
</evidence>
<keyword evidence="4 9" id="KW-1015">Disulfide bond</keyword>
<dbReference type="Pfam" id="PF00085">
    <property type="entry name" value="Thioredoxin"/>
    <property type="match status" value="1"/>
</dbReference>
<dbReference type="PROSITE" id="PS00194">
    <property type="entry name" value="THIOREDOXIN_1"/>
    <property type="match status" value="1"/>
</dbReference>
<dbReference type="PRINTS" id="PR00421">
    <property type="entry name" value="THIOREDOXIN"/>
</dbReference>